<comment type="caution">
    <text evidence="1">The sequence shown here is derived from an EMBL/GenBank/DDBJ whole genome shotgun (WGS) entry which is preliminary data.</text>
</comment>
<gene>
    <name evidence="1" type="ORF">KDA_13630</name>
</gene>
<evidence type="ECO:0000313" key="1">
    <source>
        <dbReference type="EMBL" id="GCE25879.1"/>
    </source>
</evidence>
<dbReference type="OrthoDB" id="166046at2"/>
<reference evidence="2" key="1">
    <citation type="submission" date="2018-12" db="EMBL/GenBank/DDBJ databases">
        <title>Tengunoibacter tsumagoiensis gen. nov., sp. nov., Dictyobacter kobayashii sp. nov., D. alpinus sp. nov., and D. joshuensis sp. nov. and description of Dictyobacteraceae fam. nov. within the order Ktedonobacterales isolated from Tengu-no-mugimeshi.</title>
        <authorList>
            <person name="Wang C.M."/>
            <person name="Zheng Y."/>
            <person name="Sakai Y."/>
            <person name="Toyoda A."/>
            <person name="Minakuchi Y."/>
            <person name="Abe K."/>
            <person name="Yokota A."/>
            <person name="Yabe S."/>
        </authorList>
    </citation>
    <scope>NUCLEOTIDE SEQUENCE [LARGE SCALE GENOMIC DNA]</scope>
    <source>
        <strain evidence="2">Uno16</strain>
    </source>
</reference>
<dbReference type="Proteomes" id="UP000287171">
    <property type="component" value="Unassembled WGS sequence"/>
</dbReference>
<evidence type="ECO:0000313" key="2">
    <source>
        <dbReference type="Proteomes" id="UP000287171"/>
    </source>
</evidence>
<name>A0A402B3F0_9CHLR</name>
<dbReference type="RefSeq" id="WP_126626412.1">
    <property type="nucleotide sequence ID" value="NZ_BIFT01000001.1"/>
</dbReference>
<sequence length="71" mass="8066">MNDQKLPLPPCPLCSVDGRYRQWRNLYGHGSHHLKVVSDAHTMFGSEVMTLVCTNCGNIQFFVDPNDFNRG</sequence>
<organism evidence="1 2">
    <name type="scientific">Dictyobacter alpinus</name>
    <dbReference type="NCBI Taxonomy" id="2014873"/>
    <lineage>
        <taxon>Bacteria</taxon>
        <taxon>Bacillati</taxon>
        <taxon>Chloroflexota</taxon>
        <taxon>Ktedonobacteria</taxon>
        <taxon>Ktedonobacterales</taxon>
        <taxon>Dictyobacteraceae</taxon>
        <taxon>Dictyobacter</taxon>
    </lineage>
</organism>
<dbReference type="AlphaFoldDB" id="A0A402B3F0"/>
<keyword evidence="2" id="KW-1185">Reference proteome</keyword>
<accession>A0A402B3F0</accession>
<protein>
    <submittedName>
        <fullName evidence="1">Uncharacterized protein</fullName>
    </submittedName>
</protein>
<dbReference type="EMBL" id="BIFT01000001">
    <property type="protein sequence ID" value="GCE25879.1"/>
    <property type="molecule type" value="Genomic_DNA"/>
</dbReference>
<proteinExistence type="predicted"/>